<proteinExistence type="predicted"/>
<accession>T1GPN8</accession>
<name>T1GPN8_MEGSC</name>
<dbReference type="EMBL" id="CAQQ02200001">
    <property type="status" value="NOT_ANNOTATED_CDS"/>
    <property type="molecule type" value="Genomic_DNA"/>
</dbReference>
<feature type="signal peptide" evidence="2">
    <location>
        <begin position="1"/>
        <end position="16"/>
    </location>
</feature>
<keyword evidence="4" id="KW-1185">Reference proteome</keyword>
<dbReference type="EnsemblMetazoa" id="MESCA005574-RA">
    <property type="protein sequence ID" value="MESCA005574-PA"/>
    <property type="gene ID" value="MESCA005574"/>
</dbReference>
<feature type="compositionally biased region" description="Low complexity" evidence="1">
    <location>
        <begin position="34"/>
        <end position="45"/>
    </location>
</feature>
<feature type="region of interest" description="Disordered" evidence="1">
    <location>
        <begin position="27"/>
        <end position="53"/>
    </location>
</feature>
<evidence type="ECO:0008006" key="5">
    <source>
        <dbReference type="Google" id="ProtNLM"/>
    </source>
</evidence>
<dbReference type="Proteomes" id="UP000015102">
    <property type="component" value="Unassembled WGS sequence"/>
</dbReference>
<reference evidence="4" key="1">
    <citation type="submission" date="2013-02" db="EMBL/GenBank/DDBJ databases">
        <authorList>
            <person name="Hughes D."/>
        </authorList>
    </citation>
    <scope>NUCLEOTIDE SEQUENCE</scope>
    <source>
        <strain>Durham</strain>
        <strain evidence="4">NC isolate 2 -- Noor lab</strain>
    </source>
</reference>
<organism evidence="3 4">
    <name type="scientific">Megaselia scalaris</name>
    <name type="common">Humpbacked fly</name>
    <name type="synonym">Phora scalaris</name>
    <dbReference type="NCBI Taxonomy" id="36166"/>
    <lineage>
        <taxon>Eukaryota</taxon>
        <taxon>Metazoa</taxon>
        <taxon>Ecdysozoa</taxon>
        <taxon>Arthropoda</taxon>
        <taxon>Hexapoda</taxon>
        <taxon>Insecta</taxon>
        <taxon>Pterygota</taxon>
        <taxon>Neoptera</taxon>
        <taxon>Endopterygota</taxon>
        <taxon>Diptera</taxon>
        <taxon>Brachycera</taxon>
        <taxon>Muscomorpha</taxon>
        <taxon>Platypezoidea</taxon>
        <taxon>Phoridae</taxon>
        <taxon>Megaseliini</taxon>
        <taxon>Megaselia</taxon>
    </lineage>
</organism>
<evidence type="ECO:0000313" key="4">
    <source>
        <dbReference type="Proteomes" id="UP000015102"/>
    </source>
</evidence>
<dbReference type="AlphaFoldDB" id="T1GPN8"/>
<evidence type="ECO:0000256" key="2">
    <source>
        <dbReference type="SAM" id="SignalP"/>
    </source>
</evidence>
<evidence type="ECO:0000313" key="3">
    <source>
        <dbReference type="EnsemblMetazoa" id="MESCA005574-PA"/>
    </source>
</evidence>
<sequence length="152" mass="17537">MKLILTVFIVLFAAFAQQGSRFFSSFDNNKDSSESNNNKDSSESSSNEDDQWSSNAENIFQKYGNMGDWWKERAVQPFLVKIAERVNRTPSLQQEWKKKDIVLNAENYFNFCKAGNVHDYGCMGAQMGRLQKHISQLQTVDQNQNDSQNDNY</sequence>
<reference evidence="3" key="2">
    <citation type="submission" date="2015-06" db="UniProtKB">
        <authorList>
            <consortium name="EnsemblMetazoa"/>
        </authorList>
    </citation>
    <scope>IDENTIFICATION</scope>
</reference>
<feature type="chain" id="PRO_5004577576" description="Cathepsin propeptide inhibitor domain-containing protein" evidence="2">
    <location>
        <begin position="17"/>
        <end position="152"/>
    </location>
</feature>
<dbReference type="HOGENOM" id="CLU_1724401_0_0_1"/>
<evidence type="ECO:0000256" key="1">
    <source>
        <dbReference type="SAM" id="MobiDB-lite"/>
    </source>
</evidence>
<keyword evidence="2" id="KW-0732">Signal</keyword>
<protein>
    <recommendedName>
        <fullName evidence="5">Cathepsin propeptide inhibitor domain-containing protein</fullName>
    </recommendedName>
</protein>